<dbReference type="Pfam" id="PF00563">
    <property type="entry name" value="EAL"/>
    <property type="match status" value="1"/>
</dbReference>
<dbReference type="Gene3D" id="3.20.20.450">
    <property type="entry name" value="EAL domain"/>
    <property type="match status" value="1"/>
</dbReference>
<sequence>MPTLLTFAALSLIALVAGVSLTRLVPGLAQQHPGILALGLLMTFWAAREILLRRKVQKRLLAEIEDLAEEVLRLRDQEAVPTMIEVAPDAVQTRPHLVATDTPPANEPRLTVPDPLRAAVPQDDGTLLDAVRDALNNNRVELHVQPIVTLPQRRIRFFELLARPRDADGKSYPAAACLQALDAAGLRAEFDALMLLRGVQMVRKLEQRAKDVGFFLNLSPDMLAQIETFNPLYDFLTREREHAANIVLEFSYDGVRDLDRNGLYRLGQLSALGFALSFDGIGRLDLDYPAMAKLGVRFLKFNADCFTDPAVVSRASVDPADLAEICRRHNLLPVLAKVEKESELLKLAELNFPFGQGLLFGPPKMAKAA</sequence>
<dbReference type="OrthoDB" id="7178689at2"/>
<dbReference type="PANTHER" id="PTHR33121">
    <property type="entry name" value="CYCLIC DI-GMP PHOSPHODIESTERASE PDEF"/>
    <property type="match status" value="1"/>
</dbReference>
<evidence type="ECO:0000256" key="1">
    <source>
        <dbReference type="SAM" id="Phobius"/>
    </source>
</evidence>
<keyword evidence="4" id="KW-1185">Reference proteome</keyword>
<dbReference type="RefSeq" id="WP_144066816.1">
    <property type="nucleotide sequence ID" value="NZ_CP041636.1"/>
</dbReference>
<dbReference type="InterPro" id="IPR050706">
    <property type="entry name" value="Cyclic-di-GMP_PDE-like"/>
</dbReference>
<evidence type="ECO:0000259" key="2">
    <source>
        <dbReference type="PROSITE" id="PS50883"/>
    </source>
</evidence>
<dbReference type="EMBL" id="CP041636">
    <property type="protein sequence ID" value="QDO95835.1"/>
    <property type="molecule type" value="Genomic_DNA"/>
</dbReference>
<feature type="domain" description="EAL" evidence="2">
    <location>
        <begin position="124"/>
        <end position="369"/>
    </location>
</feature>
<dbReference type="SMART" id="SM00052">
    <property type="entry name" value="EAL"/>
    <property type="match status" value="1"/>
</dbReference>
<reference evidence="3 4" key="1">
    <citation type="submission" date="2019-07" db="EMBL/GenBank/DDBJ databases">
        <title>Genome sequencing for Ferrovibrio sp. K5.</title>
        <authorList>
            <person name="Park S.-J."/>
        </authorList>
    </citation>
    <scope>NUCLEOTIDE SEQUENCE [LARGE SCALE GENOMIC DNA]</scope>
    <source>
        <strain evidence="3 4">K5</strain>
    </source>
</reference>
<protein>
    <submittedName>
        <fullName evidence="3">EAL domain-containing protein</fullName>
    </submittedName>
</protein>
<organism evidence="3 4">
    <name type="scientific">Ferrovibrio terrae</name>
    <dbReference type="NCBI Taxonomy" id="2594003"/>
    <lineage>
        <taxon>Bacteria</taxon>
        <taxon>Pseudomonadati</taxon>
        <taxon>Pseudomonadota</taxon>
        <taxon>Alphaproteobacteria</taxon>
        <taxon>Rhodospirillales</taxon>
        <taxon>Rhodospirillaceae</taxon>
        <taxon>Ferrovibrio</taxon>
    </lineage>
</organism>
<keyword evidence="1" id="KW-0472">Membrane</keyword>
<evidence type="ECO:0000313" key="4">
    <source>
        <dbReference type="Proteomes" id="UP000317496"/>
    </source>
</evidence>
<dbReference type="Proteomes" id="UP000317496">
    <property type="component" value="Chromosome"/>
</dbReference>
<dbReference type="AlphaFoldDB" id="A0A516GWI6"/>
<dbReference type="SUPFAM" id="SSF141868">
    <property type="entry name" value="EAL domain-like"/>
    <property type="match status" value="1"/>
</dbReference>
<keyword evidence="1" id="KW-0812">Transmembrane</keyword>
<dbReference type="InterPro" id="IPR035919">
    <property type="entry name" value="EAL_sf"/>
</dbReference>
<name>A0A516GWI6_9PROT</name>
<dbReference type="KEGG" id="fer:FNB15_00390"/>
<keyword evidence="1" id="KW-1133">Transmembrane helix</keyword>
<feature type="transmembrane region" description="Helical" evidence="1">
    <location>
        <begin position="34"/>
        <end position="51"/>
    </location>
</feature>
<dbReference type="GO" id="GO:0071111">
    <property type="term" value="F:cyclic-guanylate-specific phosphodiesterase activity"/>
    <property type="evidence" value="ECO:0007669"/>
    <property type="project" value="InterPro"/>
</dbReference>
<dbReference type="CDD" id="cd01948">
    <property type="entry name" value="EAL"/>
    <property type="match status" value="1"/>
</dbReference>
<dbReference type="PANTHER" id="PTHR33121:SF79">
    <property type="entry name" value="CYCLIC DI-GMP PHOSPHODIESTERASE PDED-RELATED"/>
    <property type="match status" value="1"/>
</dbReference>
<dbReference type="PROSITE" id="PS50883">
    <property type="entry name" value="EAL"/>
    <property type="match status" value="1"/>
</dbReference>
<accession>A0A516GWI6</accession>
<dbReference type="InterPro" id="IPR001633">
    <property type="entry name" value="EAL_dom"/>
</dbReference>
<evidence type="ECO:0000313" key="3">
    <source>
        <dbReference type="EMBL" id="QDO95835.1"/>
    </source>
</evidence>
<gene>
    <name evidence="3" type="ORF">FNB15_00390</name>
</gene>
<proteinExistence type="predicted"/>